<dbReference type="SUPFAM" id="SSF56935">
    <property type="entry name" value="Porins"/>
    <property type="match status" value="1"/>
</dbReference>
<dbReference type="STRING" id="926562.Oweho_2704"/>
<dbReference type="OrthoDB" id="918082at2"/>
<dbReference type="AlphaFoldDB" id="G8QZL4"/>
<dbReference type="HOGENOM" id="CLU_646960_0_0_10"/>
<dbReference type="eggNOG" id="COG3203">
    <property type="taxonomic scope" value="Bacteria"/>
</dbReference>
<reference evidence="2 3" key="1">
    <citation type="journal article" date="2012" name="Stand. Genomic Sci.">
        <title>Genome sequence of the orange-pigmented seawater bacterium Owenweeksia hongkongensis type strain (UST20020801(T)).</title>
        <authorList>
            <person name="Riedel T."/>
            <person name="Held B."/>
            <person name="Nolan M."/>
            <person name="Lucas S."/>
            <person name="Lapidus A."/>
            <person name="Tice H."/>
            <person name="Del Rio T.G."/>
            <person name="Cheng J.F."/>
            <person name="Han C."/>
            <person name="Tapia R."/>
            <person name="Goodwin L.A."/>
            <person name="Pitluck S."/>
            <person name="Liolios K."/>
            <person name="Mavromatis K."/>
            <person name="Pagani I."/>
            <person name="Ivanova N."/>
            <person name="Mikhailova N."/>
            <person name="Pati A."/>
            <person name="Chen A."/>
            <person name="Palaniappan K."/>
            <person name="Rohde M."/>
            <person name="Tindall B.J."/>
            <person name="Detter J.C."/>
            <person name="Goker M."/>
            <person name="Woyke T."/>
            <person name="Bristow J."/>
            <person name="Eisen J.A."/>
            <person name="Markowitz V."/>
            <person name="Hugenholtz P."/>
            <person name="Klenk H.P."/>
            <person name="Kyrpides N.C."/>
        </authorList>
    </citation>
    <scope>NUCLEOTIDE SEQUENCE</scope>
    <source>
        <strain evidence="3">DSM 17368 / JCM 12287 / NRRL B-23963</strain>
    </source>
</reference>
<dbReference type="Proteomes" id="UP000005631">
    <property type="component" value="Chromosome"/>
</dbReference>
<protein>
    <submittedName>
        <fullName evidence="2">Uncharacterized protein</fullName>
    </submittedName>
</protein>
<keyword evidence="3" id="KW-1185">Reference proteome</keyword>
<organism evidence="2 3">
    <name type="scientific">Owenweeksia hongkongensis (strain DSM 17368 / CIP 108786 / JCM 12287 / NRRL B-23963 / UST20020801)</name>
    <dbReference type="NCBI Taxonomy" id="926562"/>
    <lineage>
        <taxon>Bacteria</taxon>
        <taxon>Pseudomonadati</taxon>
        <taxon>Bacteroidota</taxon>
        <taxon>Flavobacteriia</taxon>
        <taxon>Flavobacteriales</taxon>
        <taxon>Owenweeksiaceae</taxon>
        <taxon>Owenweeksia</taxon>
    </lineage>
</organism>
<evidence type="ECO:0000313" key="2">
    <source>
        <dbReference type="EMBL" id="AEV33667.1"/>
    </source>
</evidence>
<sequence>MKKLILIVGISALTFPFAAKAQIDTLREVNLDAMGTPTTPAFQVMGTSPSEIEKPATAAEFVIAIQNASDNFSTFPTNFGIAFTPFWWTNGKELDFEVEFSTENKMRLWRHLQVSLGTVGGAGGIEDNWRYALGLRTNLLEGKINPDSRKAYDALLKKSANAYNKALDERNSGDAVLQNLYLKKEEYLTEKKEISNQYPPDSAMEAEVRIRYEVVKALIKETQDAIAERQKELDDTPLPEDPLLTQELNAAMQKLYVRYGWKWDLGAGGAYDFVDNKLDSSKLYRAGVWTNFGYSLKGNEKHQWTFLSAARYYYYDQVIYALENQTVLIDNMGAIDAGVRAVLDVKKLSISLEALYRMGLNDNFENTYKINALANYRFSENRSVYVSAGNDFNDTSVGGPKQLRVYIGLNLGLGEGKDILYRAR</sequence>
<accession>G8QZL4</accession>
<evidence type="ECO:0000313" key="3">
    <source>
        <dbReference type="Proteomes" id="UP000005631"/>
    </source>
</evidence>
<name>G8QZL4_OWEHD</name>
<feature type="signal peptide" evidence="1">
    <location>
        <begin position="1"/>
        <end position="21"/>
    </location>
</feature>
<proteinExistence type="predicted"/>
<feature type="chain" id="PRO_5003514448" evidence="1">
    <location>
        <begin position="22"/>
        <end position="424"/>
    </location>
</feature>
<gene>
    <name evidence="2" type="ordered locus">Oweho_2704</name>
</gene>
<dbReference type="RefSeq" id="WP_014203016.1">
    <property type="nucleotide sequence ID" value="NC_016599.1"/>
</dbReference>
<keyword evidence="1" id="KW-0732">Signal</keyword>
<evidence type="ECO:0000256" key="1">
    <source>
        <dbReference type="SAM" id="SignalP"/>
    </source>
</evidence>
<dbReference type="EMBL" id="CP003156">
    <property type="protein sequence ID" value="AEV33667.1"/>
    <property type="molecule type" value="Genomic_DNA"/>
</dbReference>
<dbReference type="KEGG" id="oho:Oweho_2704"/>